<keyword evidence="3" id="KW-1185">Reference proteome</keyword>
<accession>A0A4R4FDE7</accession>
<feature type="transmembrane region" description="Helical" evidence="1">
    <location>
        <begin position="127"/>
        <end position="145"/>
    </location>
</feature>
<evidence type="ECO:0000313" key="3">
    <source>
        <dbReference type="Proteomes" id="UP000295710"/>
    </source>
</evidence>
<feature type="transmembrane region" description="Helical" evidence="1">
    <location>
        <begin position="20"/>
        <end position="45"/>
    </location>
</feature>
<feature type="transmembrane region" description="Helical" evidence="1">
    <location>
        <begin position="175"/>
        <end position="196"/>
    </location>
</feature>
<dbReference type="AlphaFoldDB" id="A0A4R4FDE7"/>
<dbReference type="RefSeq" id="WP_132278208.1">
    <property type="nucleotide sequence ID" value="NZ_JAOBST010000014.1"/>
</dbReference>
<feature type="transmembrane region" description="Helical" evidence="1">
    <location>
        <begin position="78"/>
        <end position="98"/>
    </location>
</feature>
<name>A0A4R4FDE7_9FIRM</name>
<dbReference type="EMBL" id="SMMX01000009">
    <property type="protein sequence ID" value="TDA21351.1"/>
    <property type="molecule type" value="Genomic_DNA"/>
</dbReference>
<evidence type="ECO:0000256" key="1">
    <source>
        <dbReference type="SAM" id="Phobius"/>
    </source>
</evidence>
<keyword evidence="1" id="KW-0812">Transmembrane</keyword>
<feature type="transmembrane region" description="Helical" evidence="1">
    <location>
        <begin position="52"/>
        <end position="72"/>
    </location>
</feature>
<proteinExistence type="predicted"/>
<dbReference type="Proteomes" id="UP000295710">
    <property type="component" value="Unassembled WGS sequence"/>
</dbReference>
<evidence type="ECO:0008006" key="4">
    <source>
        <dbReference type="Google" id="ProtNLM"/>
    </source>
</evidence>
<organism evidence="2 3">
    <name type="scientific">Extibacter muris</name>
    <dbReference type="NCBI Taxonomy" id="1796622"/>
    <lineage>
        <taxon>Bacteria</taxon>
        <taxon>Bacillati</taxon>
        <taxon>Bacillota</taxon>
        <taxon>Clostridia</taxon>
        <taxon>Lachnospirales</taxon>
        <taxon>Lachnospiraceae</taxon>
        <taxon>Extibacter</taxon>
    </lineage>
</organism>
<reference evidence="2 3" key="1">
    <citation type="journal article" date="2016" name="Nat. Microbiol.">
        <title>The Mouse Intestinal Bacterial Collection (miBC) provides host-specific insight into cultured diversity and functional potential of the gut microbiota.</title>
        <authorList>
            <person name="Lagkouvardos I."/>
            <person name="Pukall R."/>
            <person name="Abt B."/>
            <person name="Foesel B.U."/>
            <person name="Meier-Kolthoff J.P."/>
            <person name="Kumar N."/>
            <person name="Bresciani A."/>
            <person name="Martinez I."/>
            <person name="Just S."/>
            <person name="Ziegler C."/>
            <person name="Brugiroux S."/>
            <person name="Garzetti D."/>
            <person name="Wenning M."/>
            <person name="Bui T.P."/>
            <person name="Wang J."/>
            <person name="Hugenholtz F."/>
            <person name="Plugge C.M."/>
            <person name="Peterson D.A."/>
            <person name="Hornef M.W."/>
            <person name="Baines J.F."/>
            <person name="Smidt H."/>
            <person name="Walter J."/>
            <person name="Kristiansen K."/>
            <person name="Nielsen H.B."/>
            <person name="Haller D."/>
            <person name="Overmann J."/>
            <person name="Stecher B."/>
            <person name="Clavel T."/>
        </authorList>
    </citation>
    <scope>NUCLEOTIDE SEQUENCE [LARGE SCALE GENOMIC DNA]</scope>
    <source>
        <strain evidence="2 3">DSM 28560</strain>
    </source>
</reference>
<keyword evidence="1" id="KW-0472">Membrane</keyword>
<keyword evidence="1" id="KW-1133">Transmembrane helix</keyword>
<comment type="caution">
    <text evidence="2">The sequence shown here is derived from an EMBL/GenBank/DDBJ whole genome shotgun (WGS) entry which is preliminary data.</text>
</comment>
<protein>
    <recommendedName>
        <fullName evidence="4">TMEM198/TM7SF3 family protein</fullName>
    </recommendedName>
</protein>
<sequence>MDMVNLNDMIGNALGGTSKLAASGTAQGTTALIVAAVIGALVCLFGLKLVKLLTAAAGAVVGAGLGVSVAIGFGLTKIAFLAVVIAGAVILGALAFFLYKFGVFLMVLACVFGVCAMLLNLDSVIPLIISIVIAVVFAVLAVIFIEPLVIIVTGLSGGISTGLAAAELAGLTAHAWIGLAIGAVAAVVGISVQFMMHSRKIGMTEKVHARKFKEQVSRESEVEKARMILDDDAEENEDEES</sequence>
<evidence type="ECO:0000313" key="2">
    <source>
        <dbReference type="EMBL" id="TDA21351.1"/>
    </source>
</evidence>
<feature type="transmembrane region" description="Helical" evidence="1">
    <location>
        <begin position="103"/>
        <end position="121"/>
    </location>
</feature>
<gene>
    <name evidence="2" type="ORF">E1963_11805</name>
</gene>